<sequence>MAEEDMKHKNYLRRAQRAVITKTIKVVDDLVKRSLLEEAHFKQKRRSFSAEVLPGVPLTIASSTLTTHTSLVTTAPTTSVHSRVKLPELTPKKFNGDLMKWATFWDMFKFSVHHSCTSRQVHLPVIFVGTASI</sequence>
<organism evidence="1">
    <name type="scientific">Amphimedon queenslandica</name>
    <name type="common">Sponge</name>
    <dbReference type="NCBI Taxonomy" id="400682"/>
    <lineage>
        <taxon>Eukaryota</taxon>
        <taxon>Metazoa</taxon>
        <taxon>Porifera</taxon>
        <taxon>Demospongiae</taxon>
        <taxon>Heteroscleromorpha</taxon>
        <taxon>Haplosclerida</taxon>
        <taxon>Niphatidae</taxon>
        <taxon>Amphimedon</taxon>
    </lineage>
</organism>
<protein>
    <submittedName>
        <fullName evidence="1">Uncharacterized protein</fullName>
    </submittedName>
</protein>
<dbReference type="InParanoid" id="A0A1X7U5N1"/>
<dbReference type="AlphaFoldDB" id="A0A1X7U5N1"/>
<evidence type="ECO:0000313" key="1">
    <source>
        <dbReference type="EnsemblMetazoa" id="Aqu2.1.23060_001"/>
    </source>
</evidence>
<accession>A0A1X7U5N1</accession>
<dbReference type="EnsemblMetazoa" id="Aqu2.1.23060_001">
    <property type="protein sequence ID" value="Aqu2.1.23060_001"/>
    <property type="gene ID" value="Aqu2.1.23060"/>
</dbReference>
<name>A0A1X7U5N1_AMPQE</name>
<proteinExistence type="predicted"/>
<reference evidence="1" key="1">
    <citation type="submission" date="2017-05" db="UniProtKB">
        <authorList>
            <consortium name="EnsemblMetazoa"/>
        </authorList>
    </citation>
    <scope>IDENTIFICATION</scope>
</reference>